<dbReference type="AlphaFoldDB" id="A0A272EYL7"/>
<organism evidence="3 4">
    <name type="scientific">Candidatus Dactylopiibacterium carminicum</name>
    <dbReference type="NCBI Taxonomy" id="857335"/>
    <lineage>
        <taxon>Bacteria</taxon>
        <taxon>Pseudomonadati</taxon>
        <taxon>Pseudomonadota</taxon>
        <taxon>Betaproteobacteria</taxon>
        <taxon>Rhodocyclales</taxon>
        <taxon>Rhodocyclaceae</taxon>
        <taxon>Candidatus Dactylopiibacterium</taxon>
    </lineage>
</organism>
<evidence type="ECO:0000256" key="1">
    <source>
        <dbReference type="SAM" id="MobiDB-lite"/>
    </source>
</evidence>
<comment type="caution">
    <text evidence="3">The sequence shown here is derived from an EMBL/GenBank/DDBJ whole genome shotgun (WGS) entry which is preliminary data.</text>
</comment>
<evidence type="ECO:0000313" key="5">
    <source>
        <dbReference type="Proteomes" id="UP000623509"/>
    </source>
</evidence>
<reference evidence="2 5" key="1">
    <citation type="submission" date="2016-08" db="EMBL/GenBank/DDBJ databases">
        <title>Candidatus Dactylopiibacterium carminicum genome sequence.</title>
        <authorList>
            <person name="Ramirez-Puebla S.T."/>
            <person name="Ormeno-Orrillo E."/>
            <person name="Vera-Ponce De Leon A."/>
            <person name="Luis L."/>
            <person name="Sanchez-Flores A."/>
            <person name="Monica R."/>
            <person name="Martinez-Romero E."/>
        </authorList>
    </citation>
    <scope>NUCLEOTIDE SEQUENCE [LARGE SCALE GENOMIC DNA]</scope>
    <source>
        <strain evidence="2">END1</strain>
    </source>
</reference>
<name>A0A272EYL7_9RHOO</name>
<dbReference type="EMBL" id="MDUX01000003">
    <property type="protein sequence ID" value="KAF7600589.1"/>
    <property type="molecule type" value="Genomic_DNA"/>
</dbReference>
<dbReference type="Proteomes" id="UP000216107">
    <property type="component" value="Unassembled WGS sequence"/>
</dbReference>
<protein>
    <submittedName>
        <fullName evidence="3">Uncharacterized protein</fullName>
    </submittedName>
</protein>
<dbReference type="EMBL" id="NMRN01000002">
    <property type="protein sequence ID" value="PAS95175.1"/>
    <property type="molecule type" value="Genomic_DNA"/>
</dbReference>
<accession>A0A272EYL7</accession>
<evidence type="ECO:0000313" key="3">
    <source>
        <dbReference type="EMBL" id="PAS95175.1"/>
    </source>
</evidence>
<dbReference type="Proteomes" id="UP000623509">
    <property type="component" value="Unassembled WGS sequence"/>
</dbReference>
<keyword evidence="5" id="KW-1185">Reference proteome</keyword>
<sequence length="78" mass="8640">MQAQHLDLHIIDQADARDHVLVRIRQAHLQIGDGPECRTSHQQQGKYGTSDHDDKAMGDGQTHDGRSLICLPALMDDG</sequence>
<evidence type="ECO:0000313" key="4">
    <source>
        <dbReference type="Proteomes" id="UP000216107"/>
    </source>
</evidence>
<reference evidence="3 4" key="2">
    <citation type="submission" date="2017-07" db="EMBL/GenBank/DDBJ databases">
        <title>Candidatus Dactylopiibacterium carminicum, a nitrogen-fixing symbiont of the cochineal insect Dactylopius coccus and Dactylopius opuntiae (Hemiptera: Coccoidea: Dactylopiidae).</title>
        <authorList>
            <person name="Vera A."/>
        </authorList>
    </citation>
    <scope>NUCLEOTIDE SEQUENCE [LARGE SCALE GENOMIC DNA]</scope>
    <source>
        <strain evidence="3 4">NFDCM</strain>
    </source>
</reference>
<feature type="region of interest" description="Disordered" evidence="1">
    <location>
        <begin position="33"/>
        <end position="64"/>
    </location>
</feature>
<gene>
    <name evidence="2" type="ORF">BGI27_01515</name>
    <name evidence="3" type="ORF">CGU29_01655</name>
</gene>
<evidence type="ECO:0000313" key="2">
    <source>
        <dbReference type="EMBL" id="KAF7600589.1"/>
    </source>
</evidence>
<proteinExistence type="predicted"/>
<feature type="compositionally biased region" description="Basic and acidic residues" evidence="1">
    <location>
        <begin position="49"/>
        <end position="64"/>
    </location>
</feature>